<dbReference type="Proteomes" id="UP001589610">
    <property type="component" value="Unassembled WGS sequence"/>
</dbReference>
<protein>
    <submittedName>
        <fullName evidence="1">Uncharacterized protein</fullName>
    </submittedName>
</protein>
<reference evidence="1 2" key="1">
    <citation type="submission" date="2024-09" db="EMBL/GenBank/DDBJ databases">
        <authorList>
            <person name="Sun Q."/>
            <person name="Mori K."/>
        </authorList>
    </citation>
    <scope>NUCLEOTIDE SEQUENCE [LARGE SCALE GENOMIC DNA]</scope>
    <source>
        <strain evidence="1 2">JCM 3028</strain>
    </source>
</reference>
<gene>
    <name evidence="1" type="ORF">ACFFRH_01135</name>
</gene>
<organism evidence="1 2">
    <name type="scientific">Streptosporangium vulgare</name>
    <dbReference type="NCBI Taxonomy" id="46190"/>
    <lineage>
        <taxon>Bacteria</taxon>
        <taxon>Bacillati</taxon>
        <taxon>Actinomycetota</taxon>
        <taxon>Actinomycetes</taxon>
        <taxon>Streptosporangiales</taxon>
        <taxon>Streptosporangiaceae</taxon>
        <taxon>Streptosporangium</taxon>
    </lineage>
</organism>
<name>A0ABV5T4R5_9ACTN</name>
<evidence type="ECO:0000313" key="2">
    <source>
        <dbReference type="Proteomes" id="UP001589610"/>
    </source>
</evidence>
<sequence length="616" mass="66191">MAEFVGIDPAGARRLITSMDDAVQRARTLRPSLSASIAEAGTDWPAGPGAEALDGVGRFLDETRRDLTWRIQTIERVEGATSQGGLRAAEFAFGDAEAARTAGTLAGKRTLAAWQAYQRDPSVQNWEKVQEALREGKGKTVDAAYSAGLLTTLGTGAFAGIFAAVSVRNQNDARGYSPVDLAKAKKDLGPLAEAFASTDAAGTLPKELRDRALGDLPIADMAALLGLARQSREFLVQAGTALAQRSGHREDEEDWNTYWLVKALSQNGEATQELLASGDNATLLLRPEVVNDGGRPGFKKLLATALDKALAPGAGAATLRRDAWINVIKVFGDKTAWPSLLPEPSKLEYFPPLDGQPSDKRYLPGDTKVIPVPSPIGQVLARHISQYFPELAVVWSREHDSLPVAPGEGWRNLDAESVVNFFGGLLRDPAALSPLRSGYGDFLEDLDLGKEHPFGNASTEEGREGQRRAFYDKAVRAGALASLFFSGLHEADLDAEETRKFTVEFLFLPLDALVGGWAGHLLADSVLAGAAASKAVDLTWKNTLQDEIENFLDEGSPEEASDLVDVLVDGQLSAFNASRESHGQPPLGESDLRQLKDIFYGRLEPVLEAALRVRGG</sequence>
<accession>A0ABV5T4R5</accession>
<dbReference type="RefSeq" id="WP_344743316.1">
    <property type="nucleotide sequence ID" value="NZ_BAAAWW010000022.1"/>
</dbReference>
<comment type="caution">
    <text evidence="1">The sequence shown here is derived from an EMBL/GenBank/DDBJ whole genome shotgun (WGS) entry which is preliminary data.</text>
</comment>
<evidence type="ECO:0000313" key="1">
    <source>
        <dbReference type="EMBL" id="MFB9674075.1"/>
    </source>
</evidence>
<dbReference type="EMBL" id="JBHMBS010000001">
    <property type="protein sequence ID" value="MFB9674075.1"/>
    <property type="molecule type" value="Genomic_DNA"/>
</dbReference>
<keyword evidence="2" id="KW-1185">Reference proteome</keyword>
<proteinExistence type="predicted"/>